<name>A0A4Y1N1T6_9PROT</name>
<gene>
    <name evidence="2" type="ORF">RADP37_05387</name>
</gene>
<dbReference type="RefSeq" id="WP_126281940.1">
    <property type="nucleotide sequence ID" value="NZ_CP025189.1"/>
</dbReference>
<dbReference type="EMBL" id="CP025189">
    <property type="protein sequence ID" value="AWV24175.1"/>
    <property type="molecule type" value="Genomic_DNA"/>
</dbReference>
<dbReference type="AlphaFoldDB" id="A0A4Y1N1T6"/>
<feature type="compositionally biased region" description="Basic residues" evidence="1">
    <location>
        <begin position="33"/>
        <end position="45"/>
    </location>
</feature>
<evidence type="ECO:0000313" key="2">
    <source>
        <dbReference type="EMBL" id="AWV24175.1"/>
    </source>
</evidence>
<evidence type="ECO:0000256" key="1">
    <source>
        <dbReference type="SAM" id="MobiDB-lite"/>
    </source>
</evidence>
<sequence>MSKTKDLPKATDTADAQPSIAEPVALNEFGQPLRRHRPLTWRKTRPNRDGSRKAKHPDSFVYHPHMNRRGVPDGWAGLKQEAATIRDIAEAQAEVIVQKAAETGAMPCDPYAPPETREGMAAAALKEAMALVLSPTSTARVRGDAARIVLDYTAAKPAGAYVEAISEAQRLLEALAAQAQARQVSAD</sequence>
<proteinExistence type="predicted"/>
<organism evidence="2">
    <name type="scientific">Roseomonas mucosa</name>
    <dbReference type="NCBI Taxonomy" id="207340"/>
    <lineage>
        <taxon>Bacteria</taxon>
        <taxon>Pseudomonadati</taxon>
        <taxon>Pseudomonadota</taxon>
        <taxon>Alphaproteobacteria</taxon>
        <taxon>Acetobacterales</taxon>
        <taxon>Roseomonadaceae</taxon>
        <taxon>Roseomonas</taxon>
    </lineage>
</organism>
<feature type="region of interest" description="Disordered" evidence="1">
    <location>
        <begin position="1"/>
        <end position="65"/>
    </location>
</feature>
<protein>
    <submittedName>
        <fullName evidence="2">Uncharacterized protein</fullName>
    </submittedName>
</protein>
<accession>A0A4Y1N1T6</accession>
<reference evidence="2" key="1">
    <citation type="submission" date="2017-12" db="EMBL/GenBank/DDBJ databases">
        <authorList>
            <person name="Martens C."/>
            <person name="Dahlstrom E."/>
            <person name="Barbian K."/>
            <person name="Sykora L."/>
            <person name="Ricklefs S."/>
            <person name="Bruno D."/>
            <person name="Anzick I."/>
            <person name="Myles I."/>
            <person name="Datta S.K."/>
        </authorList>
    </citation>
    <scope>NUCLEOTIDE SEQUENCE</scope>
    <source>
        <strain evidence="2">AD2</strain>
    </source>
</reference>
<feature type="compositionally biased region" description="Basic and acidic residues" evidence="1">
    <location>
        <begin position="46"/>
        <end position="58"/>
    </location>
</feature>